<name>A0A829QQK2_9MYCO</name>
<proteinExistence type="predicted"/>
<reference evidence="2 3" key="1">
    <citation type="submission" date="2013-12" db="EMBL/GenBank/DDBJ databases">
        <authorList>
            <person name="Zelazny A."/>
            <person name="Olivier K."/>
            <person name="Holland S."/>
            <person name="Lenaerts A."/>
            <person name="Ordway D."/>
            <person name="DeGroote M.A."/>
            <person name="Parker T."/>
            <person name="Sizemore C."/>
            <person name="Tallon L.J."/>
            <person name="Sadzewicz L.K."/>
            <person name="Sengamalay N."/>
            <person name="Fraser C.M."/>
            <person name="Hine E."/>
            <person name="Shefchek K.A."/>
            <person name="Das S.P."/>
            <person name="Tettelin H."/>
        </authorList>
    </citation>
    <scope>NUCLEOTIDE SEQUENCE [LARGE SCALE GENOMIC DNA]</scope>
    <source>
        <strain evidence="2 3">1948</strain>
    </source>
</reference>
<organism evidence="2 3">
    <name type="scientific">Mycobacteroides abscessus 1948</name>
    <dbReference type="NCBI Taxonomy" id="1299323"/>
    <lineage>
        <taxon>Bacteria</taxon>
        <taxon>Bacillati</taxon>
        <taxon>Actinomycetota</taxon>
        <taxon>Actinomycetes</taxon>
        <taxon>Mycobacteriales</taxon>
        <taxon>Mycobacteriaceae</taxon>
        <taxon>Mycobacteroides</taxon>
        <taxon>Mycobacteroides abscessus</taxon>
    </lineage>
</organism>
<dbReference type="Proteomes" id="UP000021210">
    <property type="component" value="Unassembled WGS sequence"/>
</dbReference>
<dbReference type="EMBL" id="JAOH01000002">
    <property type="protein sequence ID" value="EUA64920.1"/>
    <property type="molecule type" value="Genomic_DNA"/>
</dbReference>
<protein>
    <submittedName>
        <fullName evidence="2">Uncharacterized protein</fullName>
    </submittedName>
</protein>
<accession>A0A829QQK2</accession>
<feature type="region of interest" description="Disordered" evidence="1">
    <location>
        <begin position="44"/>
        <end position="87"/>
    </location>
</feature>
<evidence type="ECO:0000256" key="1">
    <source>
        <dbReference type="SAM" id="MobiDB-lite"/>
    </source>
</evidence>
<evidence type="ECO:0000313" key="3">
    <source>
        <dbReference type="Proteomes" id="UP000021210"/>
    </source>
</evidence>
<comment type="caution">
    <text evidence="2">The sequence shown here is derived from an EMBL/GenBank/DDBJ whole genome shotgun (WGS) entry which is preliminary data.</text>
</comment>
<dbReference type="AlphaFoldDB" id="A0A829QQK2"/>
<gene>
    <name evidence="2" type="ORF">I542_5097</name>
</gene>
<evidence type="ECO:0000313" key="2">
    <source>
        <dbReference type="EMBL" id="EUA64920.1"/>
    </source>
</evidence>
<sequence length="87" mass="9745">MAGNHFRRGDDFLVLNNDLYSDVAHGDSFHSMVRNSAVTSVAWRHRDRRAPSPRAPSLHQSYAGDQKFPASSTRATCRSYPVGKARQ</sequence>